<keyword evidence="6 12" id="KW-0378">Hydrolase</keyword>
<dbReference type="NCBIfam" id="TIGR00227">
    <property type="entry name" value="ribD_Cterm"/>
    <property type="match status" value="1"/>
</dbReference>
<evidence type="ECO:0000256" key="1">
    <source>
        <dbReference type="ARBA" id="ARBA00001947"/>
    </source>
</evidence>
<dbReference type="InterPro" id="IPR011549">
    <property type="entry name" value="RibD_C"/>
</dbReference>
<comment type="pathway">
    <text evidence="3">Cofactor biosynthesis; riboflavin biosynthesis; 5-amino-6-(D-ribitylamino)uracil from GTP: step 3/4.</text>
</comment>
<dbReference type="UniPathway" id="UPA00275">
    <property type="reaction ID" value="UER00401"/>
</dbReference>
<evidence type="ECO:0000256" key="3">
    <source>
        <dbReference type="ARBA" id="ARBA00004910"/>
    </source>
</evidence>
<dbReference type="Gene3D" id="3.40.430.10">
    <property type="entry name" value="Dihydrofolate Reductase, subunit A"/>
    <property type="match status" value="1"/>
</dbReference>
<feature type="domain" description="CMP/dCMP-type deaminase" evidence="11">
    <location>
        <begin position="15"/>
        <end position="137"/>
    </location>
</feature>
<reference evidence="12" key="1">
    <citation type="submission" date="2018-06" db="EMBL/GenBank/DDBJ databases">
        <authorList>
            <person name="Zhirakovskaya E."/>
        </authorList>
    </citation>
    <scope>NUCLEOTIDE SEQUENCE</scope>
</reference>
<evidence type="ECO:0000256" key="5">
    <source>
        <dbReference type="ARBA" id="ARBA00022723"/>
    </source>
</evidence>
<evidence type="ECO:0000256" key="8">
    <source>
        <dbReference type="ARBA" id="ARBA00022857"/>
    </source>
</evidence>
<organism evidence="12">
    <name type="scientific">hydrothermal vent metagenome</name>
    <dbReference type="NCBI Taxonomy" id="652676"/>
    <lineage>
        <taxon>unclassified sequences</taxon>
        <taxon>metagenomes</taxon>
        <taxon>ecological metagenomes</taxon>
    </lineage>
</organism>
<dbReference type="EMBL" id="UOFB01000115">
    <property type="protein sequence ID" value="VAW46074.1"/>
    <property type="molecule type" value="Genomic_DNA"/>
</dbReference>
<dbReference type="PANTHER" id="PTHR38011:SF7">
    <property type="entry name" value="2,5-DIAMINO-6-RIBOSYLAMINO-4(3H)-PYRIMIDINONE 5'-PHOSPHATE REDUCTASE"/>
    <property type="match status" value="1"/>
</dbReference>
<dbReference type="InterPro" id="IPR002125">
    <property type="entry name" value="CMP_dCMP_dom"/>
</dbReference>
<dbReference type="PROSITE" id="PS51747">
    <property type="entry name" value="CYT_DCMP_DEAMINASES_2"/>
    <property type="match status" value="1"/>
</dbReference>
<evidence type="ECO:0000256" key="6">
    <source>
        <dbReference type="ARBA" id="ARBA00022801"/>
    </source>
</evidence>
<dbReference type="PIRSF" id="PIRSF006769">
    <property type="entry name" value="RibD"/>
    <property type="match status" value="1"/>
</dbReference>
<evidence type="ECO:0000256" key="4">
    <source>
        <dbReference type="ARBA" id="ARBA00022619"/>
    </source>
</evidence>
<dbReference type="SUPFAM" id="SSF53597">
    <property type="entry name" value="Dihydrofolate reductase-like"/>
    <property type="match status" value="1"/>
</dbReference>
<keyword evidence="8" id="KW-0521">NADP</keyword>
<dbReference type="Gene3D" id="3.40.140.10">
    <property type="entry name" value="Cytidine Deaminase, domain 2"/>
    <property type="match status" value="1"/>
</dbReference>
<dbReference type="PANTHER" id="PTHR38011">
    <property type="entry name" value="DIHYDROFOLATE REDUCTASE FAMILY PROTEIN (AFU_ORTHOLOGUE AFUA_8G06820)"/>
    <property type="match status" value="1"/>
</dbReference>
<dbReference type="Pfam" id="PF00383">
    <property type="entry name" value="dCMP_cyt_deam_1"/>
    <property type="match status" value="1"/>
</dbReference>
<dbReference type="AlphaFoldDB" id="A0A3B0WQU1"/>
<evidence type="ECO:0000256" key="7">
    <source>
        <dbReference type="ARBA" id="ARBA00022833"/>
    </source>
</evidence>
<dbReference type="FunFam" id="3.40.140.10:FF:000025">
    <property type="entry name" value="Riboflavin biosynthesis protein RibD"/>
    <property type="match status" value="1"/>
</dbReference>
<gene>
    <name evidence="12" type="ORF">MNBD_GAMMA04-1555</name>
</gene>
<dbReference type="CDD" id="cd01284">
    <property type="entry name" value="Riboflavin_deaminase-reductase"/>
    <property type="match status" value="1"/>
</dbReference>
<dbReference type="GO" id="GO:0009231">
    <property type="term" value="P:riboflavin biosynthetic process"/>
    <property type="evidence" value="ECO:0007669"/>
    <property type="project" value="UniProtKB-UniPathway"/>
</dbReference>
<dbReference type="InterPro" id="IPR016193">
    <property type="entry name" value="Cytidine_deaminase-like"/>
</dbReference>
<dbReference type="PROSITE" id="PS00903">
    <property type="entry name" value="CYT_DCMP_DEAMINASES_1"/>
    <property type="match status" value="1"/>
</dbReference>
<dbReference type="SUPFAM" id="SSF53927">
    <property type="entry name" value="Cytidine deaminase-like"/>
    <property type="match status" value="1"/>
</dbReference>
<dbReference type="GO" id="GO:0050661">
    <property type="term" value="F:NADP binding"/>
    <property type="evidence" value="ECO:0007669"/>
    <property type="project" value="InterPro"/>
</dbReference>
<keyword evidence="5" id="KW-0479">Metal-binding</keyword>
<dbReference type="GO" id="GO:0008270">
    <property type="term" value="F:zinc ion binding"/>
    <property type="evidence" value="ECO:0007669"/>
    <property type="project" value="InterPro"/>
</dbReference>
<dbReference type="NCBIfam" id="TIGR00326">
    <property type="entry name" value="eubact_ribD"/>
    <property type="match status" value="1"/>
</dbReference>
<evidence type="ECO:0000313" key="12">
    <source>
        <dbReference type="EMBL" id="VAW46074.1"/>
    </source>
</evidence>
<dbReference type="InterPro" id="IPR050765">
    <property type="entry name" value="Riboflavin_Biosynth_HTPR"/>
</dbReference>
<name>A0A3B0WQU1_9ZZZZ</name>
<evidence type="ECO:0000256" key="9">
    <source>
        <dbReference type="ARBA" id="ARBA00023002"/>
    </source>
</evidence>
<dbReference type="InterPro" id="IPR024072">
    <property type="entry name" value="DHFR-like_dom_sf"/>
</dbReference>
<evidence type="ECO:0000256" key="2">
    <source>
        <dbReference type="ARBA" id="ARBA00004882"/>
    </source>
</evidence>
<dbReference type="GO" id="GO:0008835">
    <property type="term" value="F:diaminohydroxyphosphoribosylaminopyrimidine deaminase activity"/>
    <property type="evidence" value="ECO:0007669"/>
    <property type="project" value="UniProtKB-EC"/>
</dbReference>
<keyword evidence="10" id="KW-0511">Multifunctional enzyme</keyword>
<dbReference type="InterPro" id="IPR002734">
    <property type="entry name" value="RibDG_C"/>
</dbReference>
<proteinExistence type="predicted"/>
<protein>
    <submittedName>
        <fullName evidence="12">Diaminohydroxyphosphoribosylaminopyrimidine deaminase / 5-amino-6-(5-phosphoribosylamino)uracil reductase</fullName>
        <ecNumber evidence="12">1.1.1.193</ecNumber>
        <ecNumber evidence="12">3.5.4.26</ecNumber>
    </submittedName>
</protein>
<keyword evidence="7" id="KW-0862">Zinc</keyword>
<keyword evidence="9 12" id="KW-0560">Oxidoreductase</keyword>
<dbReference type="GO" id="GO:0008703">
    <property type="term" value="F:5-amino-6-(5-phosphoribosylamino)uracil reductase activity"/>
    <property type="evidence" value="ECO:0007669"/>
    <property type="project" value="UniProtKB-EC"/>
</dbReference>
<comment type="cofactor">
    <cofactor evidence="1">
        <name>Zn(2+)</name>
        <dbReference type="ChEBI" id="CHEBI:29105"/>
    </cofactor>
</comment>
<evidence type="ECO:0000256" key="10">
    <source>
        <dbReference type="ARBA" id="ARBA00023268"/>
    </source>
</evidence>
<dbReference type="EC" id="3.5.4.26" evidence="12"/>
<comment type="pathway">
    <text evidence="2">Cofactor biosynthesis; riboflavin biosynthesis; 5-amino-6-(D-ribitylamino)uracil from GTP: step 2/4.</text>
</comment>
<accession>A0A3B0WQU1</accession>
<dbReference type="InterPro" id="IPR016192">
    <property type="entry name" value="APOBEC/CMP_deaminase_Zn-bd"/>
</dbReference>
<dbReference type="InterPro" id="IPR004794">
    <property type="entry name" value="Eubact_RibD"/>
</dbReference>
<evidence type="ECO:0000259" key="11">
    <source>
        <dbReference type="PROSITE" id="PS51747"/>
    </source>
</evidence>
<sequence length="388" mass="42200">MVKKNNTVMISEFSADDQRYMQQALTLAQKGRYSTKPNPAVGCVLVKDGQVVGVGWHKLAGQHHAERYALEQAGKLAFGATAYVTLEPCSHFGRTSPCSNALIEGGVKKVYIAMLDPNPLVSGQGVQKLQQAGIEVQVGLLESDAQALNRGFVRRMEHGLPYVILKMASSLDGRTALQNGKSKWITGAESRLEVHKLRAASGAIITGIGTVLADDPSLTVRLPSDVLNEMNLEQTTAQPLRVVFDSTLNMPLNAKILNEPGHTLIVIAQDTADKKMELVQSFKNRGVTFLTVSYHAGKLDLQTVLHHLAKIEQINTVMVESGATLAGDFLAQNAVDELHSFIAPCVLGNQAKPMFVLPTIQNMDDKIQLQTASVAQFGEDVRIVFHKR</sequence>
<keyword evidence="4" id="KW-0686">Riboflavin biosynthesis</keyword>
<dbReference type="EC" id="1.1.1.193" evidence="12"/>
<dbReference type="Pfam" id="PF01872">
    <property type="entry name" value="RibD_C"/>
    <property type="match status" value="1"/>
</dbReference>